<dbReference type="EMBL" id="WMBB01000010">
    <property type="protein sequence ID" value="MTE15567.1"/>
    <property type="molecule type" value="Genomic_DNA"/>
</dbReference>
<dbReference type="CDD" id="cd17932">
    <property type="entry name" value="DEXQc_UvrD"/>
    <property type="match status" value="1"/>
</dbReference>
<feature type="domain" description="UvrD-like helicase ATP-binding" evidence="15">
    <location>
        <begin position="23"/>
        <end position="322"/>
    </location>
</feature>
<evidence type="ECO:0000259" key="16">
    <source>
        <dbReference type="PROSITE" id="PS51217"/>
    </source>
</evidence>
<keyword evidence="7 13" id="KW-0238">DNA-binding</keyword>
<keyword evidence="3" id="KW-0227">DNA damage</keyword>
<dbReference type="AlphaFoldDB" id="A0A6I3L176"/>
<dbReference type="Gene3D" id="3.40.50.300">
    <property type="entry name" value="P-loop containing nucleotide triphosphate hydrolases"/>
    <property type="match status" value="2"/>
</dbReference>
<keyword evidence="9" id="KW-0413">Isomerase</keyword>
<evidence type="ECO:0000256" key="8">
    <source>
        <dbReference type="ARBA" id="ARBA00023204"/>
    </source>
</evidence>
<feature type="compositionally biased region" description="Basic and acidic residues" evidence="14">
    <location>
        <begin position="722"/>
        <end position="754"/>
    </location>
</feature>
<evidence type="ECO:0000256" key="13">
    <source>
        <dbReference type="RuleBase" id="RU364053"/>
    </source>
</evidence>
<evidence type="ECO:0000313" key="18">
    <source>
        <dbReference type="Proteomes" id="UP000432464"/>
    </source>
</evidence>
<dbReference type="InterPro" id="IPR000212">
    <property type="entry name" value="DNA_helicase_UvrD/REP"/>
</dbReference>
<dbReference type="PANTHER" id="PTHR11070">
    <property type="entry name" value="UVRD / RECB / PCRA DNA HELICASE FAMILY MEMBER"/>
    <property type="match status" value="1"/>
</dbReference>
<dbReference type="InterPro" id="IPR014016">
    <property type="entry name" value="UvrD-like_ATP-bd"/>
</dbReference>
<dbReference type="GO" id="GO:0003677">
    <property type="term" value="F:DNA binding"/>
    <property type="evidence" value="ECO:0007669"/>
    <property type="project" value="UniProtKB-KW"/>
</dbReference>
<gene>
    <name evidence="17" type="primary">pcrA</name>
    <name evidence="17" type="ORF">GLP40_22705</name>
</gene>
<dbReference type="GO" id="GO:0016787">
    <property type="term" value="F:hydrolase activity"/>
    <property type="evidence" value="ECO:0007669"/>
    <property type="project" value="UniProtKB-UniRule"/>
</dbReference>
<dbReference type="PROSITE" id="PS51198">
    <property type="entry name" value="UVRD_HELICASE_ATP_BIND"/>
    <property type="match status" value="1"/>
</dbReference>
<dbReference type="Gene3D" id="1.10.486.10">
    <property type="entry name" value="PCRA, domain 4"/>
    <property type="match status" value="1"/>
</dbReference>
<sequence length="821" mass="91089">MNTTVARDEQKTEQARGGGALLEGLNPQQRAAVMHTGTPLLIVAGAGSGKTAVLTRRIAYLLDARGVRPGEVLAITFTNKAAAEMRERVTGLVGPRAAGMWVSTFHSSCVRILRTQASLLAGLNSNFSIYDADDSRRLLGMIIRDFEIDAKKYSPRLLATAISNLKNELIDPPQAAADAETEDSELPRIVARVYDEYQRRLRAANALDFDDLIGETVSLLQRHPQVAEYYRRRFRHVLVDEYQDTNHAQYVLVRELVGHHRGVRGGDTDSEDRVPPSELCVVGDADQSIYAFRGATIRNIEEFERDFPDAETILLEQNYRSTQHILTAANAVIARNEGRREKKLWTDQGDGDLIVGYVADNEHDEASFVAREIDRLVDQGEANYADVAVFYRTNNNSRALEEIFIRMGLPYKVVGGVRFYERKEVRDIVAYLRVLENPDDTVSLRRILNTPRRGIGDRAEACVAVHAEQRNTGFAQALREAADGKVALLNTRSQRAIAGFLELLDEIRAAGAQQDMDFPDVGSVVEAVLDRTGYRAELEASDDPQDGARLDNLNELVSVAREFSSEARNNVEAARAEGILPEQAEGEPEPGSLAAFLERVSLVADADQIPEEGSGVVTLMTLHTAKGLEFPVVFVTGWEDGQFPHMRALGDPTELQEERRLAYVGITRARKRLYLTRAVVRSGWGQPVSNPESRFLQEIPGHLLDWRRLEPTPSQTSRGFRRRGEDEGLERDWTRGDGWSEPRPGLRDRGERRPAPAASGSKRNNAGLVLAVGDRVNDDKYGLGRVIAAEGFGSLATVTIDFGTAGKIRLIPQYSRTLTKL</sequence>
<evidence type="ECO:0000256" key="6">
    <source>
        <dbReference type="ARBA" id="ARBA00022840"/>
    </source>
</evidence>
<dbReference type="GO" id="GO:0043138">
    <property type="term" value="F:3'-5' DNA helicase activity"/>
    <property type="evidence" value="ECO:0007669"/>
    <property type="project" value="UniProtKB-EC"/>
</dbReference>
<dbReference type="FunFam" id="1.10.486.10:FF:000003">
    <property type="entry name" value="ATP-dependent DNA helicase"/>
    <property type="match status" value="1"/>
</dbReference>
<dbReference type="FunFam" id="1.10.10.160:FF:000001">
    <property type="entry name" value="ATP-dependent DNA helicase"/>
    <property type="match status" value="1"/>
</dbReference>
<dbReference type="GO" id="GO:0033202">
    <property type="term" value="C:DNA helicase complex"/>
    <property type="evidence" value="ECO:0007669"/>
    <property type="project" value="TreeGrafter"/>
</dbReference>
<dbReference type="Pfam" id="PF00580">
    <property type="entry name" value="UvrD-helicase"/>
    <property type="match status" value="1"/>
</dbReference>
<evidence type="ECO:0000256" key="14">
    <source>
        <dbReference type="SAM" id="MobiDB-lite"/>
    </source>
</evidence>
<dbReference type="PANTHER" id="PTHR11070:SF2">
    <property type="entry name" value="ATP-DEPENDENT DNA HELICASE SRS2"/>
    <property type="match status" value="1"/>
</dbReference>
<evidence type="ECO:0000256" key="4">
    <source>
        <dbReference type="ARBA" id="ARBA00022801"/>
    </source>
</evidence>
<organism evidence="17 18">
    <name type="scientific">Nocardia aurantiaca</name>
    <dbReference type="NCBI Taxonomy" id="2675850"/>
    <lineage>
        <taxon>Bacteria</taxon>
        <taxon>Bacillati</taxon>
        <taxon>Actinomycetota</taxon>
        <taxon>Actinomycetes</taxon>
        <taxon>Mycobacteriales</taxon>
        <taxon>Nocardiaceae</taxon>
        <taxon>Nocardia</taxon>
    </lineage>
</organism>
<comment type="caution">
    <text evidence="17">The sequence shown here is derived from an EMBL/GenBank/DDBJ whole genome shotgun (WGS) entry which is preliminary data.</text>
</comment>
<reference evidence="17 18" key="1">
    <citation type="submission" date="2019-11" db="EMBL/GenBank/DDBJ databases">
        <title>Nocardia sp. nov. CT2-14 isolated from soil.</title>
        <authorList>
            <person name="Kanchanasin P."/>
            <person name="Tanasupawat S."/>
            <person name="Yuki M."/>
            <person name="Kudo T."/>
        </authorList>
    </citation>
    <scope>NUCLEOTIDE SEQUENCE [LARGE SCALE GENOMIC DNA]</scope>
    <source>
        <strain evidence="17 18">CT2-14</strain>
    </source>
</reference>
<evidence type="ECO:0000256" key="9">
    <source>
        <dbReference type="ARBA" id="ARBA00023235"/>
    </source>
</evidence>
<evidence type="ECO:0000256" key="10">
    <source>
        <dbReference type="ARBA" id="ARBA00034617"/>
    </source>
</evidence>
<feature type="domain" description="UvrD-like helicase C-terminal" evidence="16">
    <location>
        <begin position="323"/>
        <end position="627"/>
    </location>
</feature>
<dbReference type="InterPro" id="IPR013986">
    <property type="entry name" value="DExx_box_DNA_helicase_dom_sf"/>
</dbReference>
<dbReference type="GO" id="GO:0006260">
    <property type="term" value="P:DNA replication"/>
    <property type="evidence" value="ECO:0007669"/>
    <property type="project" value="InterPro"/>
</dbReference>
<keyword evidence="4 12" id="KW-0378">Hydrolase</keyword>
<evidence type="ECO:0000259" key="15">
    <source>
        <dbReference type="PROSITE" id="PS51198"/>
    </source>
</evidence>
<accession>A0A6I3L176</accession>
<feature type="binding site" evidence="12">
    <location>
        <begin position="44"/>
        <end position="51"/>
    </location>
    <ligand>
        <name>ATP</name>
        <dbReference type="ChEBI" id="CHEBI:30616"/>
    </ligand>
</feature>
<evidence type="ECO:0000256" key="5">
    <source>
        <dbReference type="ARBA" id="ARBA00022806"/>
    </source>
</evidence>
<evidence type="ECO:0000256" key="2">
    <source>
        <dbReference type="ARBA" id="ARBA00022741"/>
    </source>
</evidence>
<dbReference type="NCBIfam" id="TIGR01073">
    <property type="entry name" value="pcrA"/>
    <property type="match status" value="1"/>
</dbReference>
<dbReference type="InterPro" id="IPR005751">
    <property type="entry name" value="ATP-dep_DNA_helicase_PcrA"/>
</dbReference>
<dbReference type="Proteomes" id="UP000432464">
    <property type="component" value="Unassembled WGS sequence"/>
</dbReference>
<dbReference type="RefSeq" id="WP_154789979.1">
    <property type="nucleotide sequence ID" value="NZ_WMBB01000010.1"/>
</dbReference>
<evidence type="ECO:0000256" key="7">
    <source>
        <dbReference type="ARBA" id="ARBA00023125"/>
    </source>
</evidence>
<dbReference type="SUPFAM" id="SSF52540">
    <property type="entry name" value="P-loop containing nucleoside triphosphate hydrolases"/>
    <property type="match status" value="1"/>
</dbReference>
<dbReference type="Gene3D" id="1.10.10.160">
    <property type="match status" value="1"/>
</dbReference>
<keyword evidence="2 12" id="KW-0547">Nucleotide-binding</keyword>
<dbReference type="GO" id="GO:0005829">
    <property type="term" value="C:cytosol"/>
    <property type="evidence" value="ECO:0007669"/>
    <property type="project" value="TreeGrafter"/>
</dbReference>
<dbReference type="GO" id="GO:0009314">
    <property type="term" value="P:response to radiation"/>
    <property type="evidence" value="ECO:0007669"/>
    <property type="project" value="UniProtKB-ARBA"/>
</dbReference>
<keyword evidence="5 12" id="KW-0347">Helicase</keyword>
<feature type="region of interest" description="Disordered" evidence="14">
    <location>
        <begin position="707"/>
        <end position="762"/>
    </location>
</feature>
<dbReference type="InterPro" id="IPR027417">
    <property type="entry name" value="P-loop_NTPase"/>
</dbReference>
<evidence type="ECO:0000256" key="3">
    <source>
        <dbReference type="ARBA" id="ARBA00022763"/>
    </source>
</evidence>
<dbReference type="InterPro" id="IPR014017">
    <property type="entry name" value="DNA_helicase_UvrD-like_C"/>
</dbReference>
<dbReference type="CDD" id="cd18807">
    <property type="entry name" value="SF1_C_UvrD"/>
    <property type="match status" value="1"/>
</dbReference>
<dbReference type="GO" id="GO:0000725">
    <property type="term" value="P:recombinational repair"/>
    <property type="evidence" value="ECO:0007669"/>
    <property type="project" value="TreeGrafter"/>
</dbReference>
<comment type="catalytic activity">
    <reaction evidence="11 13">
        <text>ATP + H2O = ADP + phosphate + H(+)</text>
        <dbReference type="Rhea" id="RHEA:13065"/>
        <dbReference type="ChEBI" id="CHEBI:15377"/>
        <dbReference type="ChEBI" id="CHEBI:15378"/>
        <dbReference type="ChEBI" id="CHEBI:30616"/>
        <dbReference type="ChEBI" id="CHEBI:43474"/>
        <dbReference type="ChEBI" id="CHEBI:456216"/>
        <dbReference type="EC" id="5.6.2.4"/>
    </reaction>
</comment>
<keyword evidence="8" id="KW-0234">DNA repair</keyword>
<evidence type="ECO:0000256" key="12">
    <source>
        <dbReference type="PROSITE-ProRule" id="PRU00560"/>
    </source>
</evidence>
<dbReference type="PROSITE" id="PS51217">
    <property type="entry name" value="UVRD_HELICASE_CTER"/>
    <property type="match status" value="1"/>
</dbReference>
<evidence type="ECO:0000256" key="1">
    <source>
        <dbReference type="ARBA" id="ARBA00009922"/>
    </source>
</evidence>
<name>A0A6I3L176_9NOCA</name>
<dbReference type="EC" id="5.6.2.4" evidence="13"/>
<feature type="region of interest" description="Disordered" evidence="14">
    <location>
        <begin position="1"/>
        <end position="21"/>
    </location>
</feature>
<protein>
    <recommendedName>
        <fullName evidence="13">ATP-dependent DNA helicase</fullName>
        <ecNumber evidence="13">5.6.2.4</ecNumber>
    </recommendedName>
</protein>
<dbReference type="GO" id="GO:0005524">
    <property type="term" value="F:ATP binding"/>
    <property type="evidence" value="ECO:0007669"/>
    <property type="project" value="UniProtKB-UniRule"/>
</dbReference>
<evidence type="ECO:0000256" key="11">
    <source>
        <dbReference type="ARBA" id="ARBA00048988"/>
    </source>
</evidence>
<dbReference type="Pfam" id="PF13361">
    <property type="entry name" value="UvrD_C"/>
    <property type="match status" value="1"/>
</dbReference>
<evidence type="ECO:0000313" key="17">
    <source>
        <dbReference type="EMBL" id="MTE15567.1"/>
    </source>
</evidence>
<proteinExistence type="inferred from homology"/>
<comment type="similarity">
    <text evidence="1 13">Belongs to the helicase family. UvrD subfamily.</text>
</comment>
<feature type="compositionally biased region" description="Basic and acidic residues" evidence="14">
    <location>
        <begin position="1"/>
        <end position="14"/>
    </location>
</feature>
<comment type="catalytic activity">
    <reaction evidence="10">
        <text>Couples ATP hydrolysis with the unwinding of duplex DNA by translocating in the 3'-5' direction.</text>
        <dbReference type="EC" id="5.6.2.4"/>
    </reaction>
</comment>
<keyword evidence="6 12" id="KW-0067">ATP-binding</keyword>
<keyword evidence="18" id="KW-1185">Reference proteome</keyword>